<dbReference type="HOGENOM" id="CLU_2991308_0_0_9"/>
<protein>
    <submittedName>
        <fullName evidence="1">Uncharacterized protein</fullName>
    </submittedName>
</protein>
<dbReference type="AlphaFoldDB" id="E3ZMH2"/>
<sequence length="57" mass="6237">MKTETRSYIAKEIPGTPKVNYKTTVRESFLKGPGGGVKVESVWDGDRLLTIIVKGGK</sequence>
<proteinExistence type="predicted"/>
<dbReference type="EMBL" id="ADXJ01000239">
    <property type="protein sequence ID" value="EFS01176.1"/>
    <property type="molecule type" value="Genomic_DNA"/>
</dbReference>
<dbReference type="PATRIC" id="fig|702453.3.peg.496"/>
<gene>
    <name evidence="1" type="ORF">NT03LS_0624</name>
</gene>
<comment type="caution">
    <text evidence="1">The sequence shown here is derived from an EMBL/GenBank/DDBJ whole genome shotgun (WGS) entry which is preliminary data.</text>
</comment>
<dbReference type="Proteomes" id="UP000004302">
    <property type="component" value="Chromosome"/>
</dbReference>
<reference evidence="1" key="1">
    <citation type="journal article" date="2010" name="Microbiol. Resour. Announc.">
        <title>Comparative genomics of the bacterial genus Listeria: Genome evolution is characterized by limited gene acquisition and limited gene loss.</title>
        <authorList>
            <person name="den Bakker H.C."/>
            <person name="Cummings C.A."/>
            <person name="Ferreira V."/>
            <person name="Vatta P."/>
            <person name="Orsi R.H."/>
            <person name="Degoricija L."/>
            <person name="Barker M."/>
            <person name="Petrauskene O."/>
            <person name="Furtado M.R."/>
            <person name="Wiedmann M."/>
        </authorList>
    </citation>
    <scope>NUCLEOTIDE SEQUENCE [LARGE SCALE GENOMIC DNA]</scope>
    <source>
        <strain evidence="1">FSL N1-067</strain>
    </source>
</reference>
<accession>E3ZMH2</accession>
<name>E3ZMH2_LISSE</name>
<organism evidence="1">
    <name type="scientific">Listeria seeligeri FSL N1-067</name>
    <dbReference type="NCBI Taxonomy" id="702453"/>
    <lineage>
        <taxon>Bacteria</taxon>
        <taxon>Bacillati</taxon>
        <taxon>Bacillota</taxon>
        <taxon>Bacilli</taxon>
        <taxon>Bacillales</taxon>
        <taxon>Listeriaceae</taxon>
        <taxon>Listeria</taxon>
    </lineage>
</organism>
<evidence type="ECO:0000313" key="1">
    <source>
        <dbReference type="EMBL" id="EFS01176.1"/>
    </source>
</evidence>